<dbReference type="AlphaFoldDB" id="A0A9R0YKZ3"/>
<evidence type="ECO:0000313" key="3">
    <source>
        <dbReference type="Proteomes" id="UP000324705"/>
    </source>
</evidence>
<name>A0A9R0YKZ3_TRITD</name>
<proteinExistence type="predicted"/>
<evidence type="ECO:0000256" key="1">
    <source>
        <dbReference type="SAM" id="MobiDB-lite"/>
    </source>
</evidence>
<keyword evidence="3" id="KW-1185">Reference proteome</keyword>
<protein>
    <submittedName>
        <fullName evidence="2">Uncharacterized protein</fullName>
    </submittedName>
</protein>
<dbReference type="Gramene" id="TRITD6Bv1G069980.2">
    <property type="protein sequence ID" value="TRITD6Bv1G069980.2"/>
    <property type="gene ID" value="TRITD6Bv1G069980"/>
</dbReference>
<feature type="region of interest" description="Disordered" evidence="1">
    <location>
        <begin position="78"/>
        <end position="97"/>
    </location>
</feature>
<feature type="region of interest" description="Disordered" evidence="1">
    <location>
        <begin position="1"/>
        <end position="40"/>
    </location>
</feature>
<evidence type="ECO:0000313" key="2">
    <source>
        <dbReference type="EMBL" id="VAI56404.1"/>
    </source>
</evidence>
<dbReference type="EMBL" id="LT934122">
    <property type="protein sequence ID" value="VAI56404.1"/>
    <property type="molecule type" value="Genomic_DNA"/>
</dbReference>
<reference evidence="2 3" key="1">
    <citation type="submission" date="2017-09" db="EMBL/GenBank/DDBJ databases">
        <authorList>
            <consortium name="International Durum Wheat Genome Sequencing Consortium (IDWGSC)"/>
            <person name="Milanesi L."/>
        </authorList>
    </citation>
    <scope>NUCLEOTIDE SEQUENCE [LARGE SCALE GENOMIC DNA]</scope>
    <source>
        <strain evidence="3">cv. Svevo</strain>
    </source>
</reference>
<sequence length="123" mass="13312">MAAAEENGNGLEFLTDPVDRSSHRFPWPDLETNDLTPAGEAGTCLTQSAAESSMGDVGDNPLSIQLAVNNGCEALSLSAADSQQSTRKDDPQAPGWTRRYPRLVSILLNLTYSCKPYLIKKEL</sequence>
<accession>A0A9R0YKZ3</accession>
<organism evidence="2 3">
    <name type="scientific">Triticum turgidum subsp. durum</name>
    <name type="common">Durum wheat</name>
    <name type="synonym">Triticum durum</name>
    <dbReference type="NCBI Taxonomy" id="4567"/>
    <lineage>
        <taxon>Eukaryota</taxon>
        <taxon>Viridiplantae</taxon>
        <taxon>Streptophyta</taxon>
        <taxon>Embryophyta</taxon>
        <taxon>Tracheophyta</taxon>
        <taxon>Spermatophyta</taxon>
        <taxon>Magnoliopsida</taxon>
        <taxon>Liliopsida</taxon>
        <taxon>Poales</taxon>
        <taxon>Poaceae</taxon>
        <taxon>BOP clade</taxon>
        <taxon>Pooideae</taxon>
        <taxon>Triticodae</taxon>
        <taxon>Triticeae</taxon>
        <taxon>Triticinae</taxon>
        <taxon>Triticum</taxon>
    </lineage>
</organism>
<dbReference type="Proteomes" id="UP000324705">
    <property type="component" value="Chromosome 6B"/>
</dbReference>
<gene>
    <name evidence="2" type="ORF">TRITD_6Bv1G069980</name>
</gene>